<feature type="compositionally biased region" description="Basic and acidic residues" evidence="2">
    <location>
        <begin position="149"/>
        <end position="167"/>
    </location>
</feature>
<feature type="compositionally biased region" description="Basic and acidic residues" evidence="2">
    <location>
        <begin position="426"/>
        <end position="442"/>
    </location>
</feature>
<dbReference type="CDD" id="cd00303">
    <property type="entry name" value="retropepsin_like"/>
    <property type="match status" value="1"/>
</dbReference>
<dbReference type="InterPro" id="IPR036875">
    <property type="entry name" value="Znf_CCHC_sf"/>
</dbReference>
<evidence type="ECO:0000256" key="1">
    <source>
        <dbReference type="PROSITE-ProRule" id="PRU00047"/>
    </source>
</evidence>
<dbReference type="Proteomes" id="UP000271162">
    <property type="component" value="Unassembled WGS sequence"/>
</dbReference>
<keyword evidence="1" id="KW-0863">Zinc-finger</keyword>
<dbReference type="SMART" id="SM00343">
    <property type="entry name" value="ZnF_C2HC"/>
    <property type="match status" value="1"/>
</dbReference>
<sequence length="774" mass="87692">MKMVGDENVMDAEENVSLQVSGVNVEVTESCIKCIRETQNKILEVLSEGRLQKDKKAEIERELKDGLGKIITSLRAAESEIGAQRELWISIRRTLEQKGIESAEDWTDYVDTMEKDGEIVADLCEMLKTSALQVKHEVAKLKNAVETRGTDEQGELHTDSNHTRTNHETQLLQRAPHSTGRHYAEFWRPRSQSPAPTEPALENAGMWVSSQLATYLRSMACVDPGIFKGLRNENFGEFVRRFNRKYKEVVRCEATLIEIFADDHLAGRAKNIFMALPRTIKEQGFEAVVNEMGRLLAQDSTAARVRALTDLKKLRMRSSQDVAEFCVALERLGRQAHPDSTTEDRSLEYAQILLDNLAHWPEHFQLVGALHKVEPRKAYDEVKQLALSIEQSRLTFRSDRKADTPSWRARAEQYNSVPNRGIDQTRSPRREEQIKDVSRRDQGVSQQNILPLGPRSSAGGQRQGSHENRKCYNCSKYGHIGKECPQRLAKVNQVEHREKRRDRKETLEREQQTVSSIIKKVRSLGVATKNEVDKMNELVGDRIVGELKLLGTRSPALLDTGSMISIISVEVLAKAQERGYDVDALEVIQNSELKPVFDASNNRMSFLGAVYIDAELEGGNSYRVPFHISADKTEKVILGTNALNKLGVKISISKNEEKSLAQEAVSGRNIVVVGRVYIPPLDSAWVQVRCEDEEEETVDRVIWPNTSNIMPGVYRIRGQSTTLSVVNDTDQPLILKEGENVGKWGTEKWHQRWDEINPLMVDSKEAFSKDERWD</sequence>
<dbReference type="GO" id="GO:0019899">
    <property type="term" value="F:enzyme binding"/>
    <property type="evidence" value="ECO:0007669"/>
    <property type="project" value="UniProtKB-ARBA"/>
</dbReference>
<reference evidence="4 5" key="2">
    <citation type="submission" date="2018-11" db="EMBL/GenBank/DDBJ databases">
        <authorList>
            <consortium name="Pathogen Informatics"/>
        </authorList>
    </citation>
    <scope>NUCLEOTIDE SEQUENCE [LARGE SCALE GENOMIC DNA]</scope>
</reference>
<keyword evidence="5" id="KW-1185">Reference proteome</keyword>
<feature type="domain" description="CCHC-type" evidence="3">
    <location>
        <begin position="469"/>
        <end position="486"/>
    </location>
</feature>
<gene>
    <name evidence="4" type="ORF">NBR_LOCUS11234</name>
</gene>
<organism evidence="6">
    <name type="scientific">Nippostrongylus brasiliensis</name>
    <name type="common">Rat hookworm</name>
    <dbReference type="NCBI Taxonomy" id="27835"/>
    <lineage>
        <taxon>Eukaryota</taxon>
        <taxon>Metazoa</taxon>
        <taxon>Ecdysozoa</taxon>
        <taxon>Nematoda</taxon>
        <taxon>Chromadorea</taxon>
        <taxon>Rhabditida</taxon>
        <taxon>Rhabditina</taxon>
        <taxon>Rhabditomorpha</taxon>
        <taxon>Strongyloidea</taxon>
        <taxon>Heligmosomidae</taxon>
        <taxon>Nippostrongylus</taxon>
    </lineage>
</organism>
<dbReference type="GO" id="GO:0005737">
    <property type="term" value="C:cytoplasm"/>
    <property type="evidence" value="ECO:0007669"/>
    <property type="project" value="UniProtKB-ARBA"/>
</dbReference>
<dbReference type="WBParaSite" id="NBR_0001123301-mRNA-1">
    <property type="protein sequence ID" value="NBR_0001123301-mRNA-1"/>
    <property type="gene ID" value="NBR_0001123301"/>
</dbReference>
<evidence type="ECO:0000313" key="4">
    <source>
        <dbReference type="EMBL" id="VDL74823.1"/>
    </source>
</evidence>
<proteinExistence type="predicted"/>
<dbReference type="OMA" id="QRELWIS"/>
<feature type="region of interest" description="Disordered" evidence="2">
    <location>
        <begin position="398"/>
        <end position="468"/>
    </location>
</feature>
<accession>A0A0N4Y5G1</accession>
<dbReference type="EMBL" id="UYSL01020485">
    <property type="protein sequence ID" value="VDL74823.1"/>
    <property type="molecule type" value="Genomic_DNA"/>
</dbReference>
<dbReference type="InterPro" id="IPR021109">
    <property type="entry name" value="Peptidase_aspartic_dom_sf"/>
</dbReference>
<dbReference type="SUPFAM" id="SSF57756">
    <property type="entry name" value="Retrovirus zinc finger-like domains"/>
    <property type="match status" value="1"/>
</dbReference>
<dbReference type="GO" id="GO:0008270">
    <property type="term" value="F:zinc ion binding"/>
    <property type="evidence" value="ECO:0007669"/>
    <property type="project" value="UniProtKB-KW"/>
</dbReference>
<evidence type="ECO:0000313" key="6">
    <source>
        <dbReference type="WBParaSite" id="NBR_0001123301-mRNA-1"/>
    </source>
</evidence>
<evidence type="ECO:0000259" key="3">
    <source>
        <dbReference type="PROSITE" id="PS50158"/>
    </source>
</evidence>
<dbReference type="Gene3D" id="2.40.70.10">
    <property type="entry name" value="Acid Proteases"/>
    <property type="match status" value="1"/>
</dbReference>
<dbReference type="STRING" id="27835.A0A0N4Y5G1"/>
<evidence type="ECO:0000256" key="2">
    <source>
        <dbReference type="SAM" id="MobiDB-lite"/>
    </source>
</evidence>
<feature type="region of interest" description="Disordered" evidence="2">
    <location>
        <begin position="149"/>
        <end position="168"/>
    </location>
</feature>
<dbReference type="PROSITE" id="PS50158">
    <property type="entry name" value="ZF_CCHC"/>
    <property type="match status" value="1"/>
</dbReference>
<dbReference type="InterPro" id="IPR001878">
    <property type="entry name" value="Znf_CCHC"/>
</dbReference>
<reference evidence="6" key="1">
    <citation type="submission" date="2017-02" db="UniProtKB">
        <authorList>
            <consortium name="WormBaseParasite"/>
        </authorList>
    </citation>
    <scope>IDENTIFICATION</scope>
</reference>
<dbReference type="Gene3D" id="4.10.60.10">
    <property type="entry name" value="Zinc finger, CCHC-type"/>
    <property type="match status" value="1"/>
</dbReference>
<name>A0A0N4Y5G1_NIPBR</name>
<protein>
    <submittedName>
        <fullName evidence="6">CCHC-type domain-containing protein</fullName>
    </submittedName>
</protein>
<feature type="compositionally biased region" description="Polar residues" evidence="2">
    <location>
        <begin position="413"/>
        <end position="425"/>
    </location>
</feature>
<dbReference type="AlphaFoldDB" id="A0A0N4Y5G1"/>
<keyword evidence="1" id="KW-0862">Zinc</keyword>
<dbReference type="Pfam" id="PF00098">
    <property type="entry name" value="zf-CCHC"/>
    <property type="match status" value="1"/>
</dbReference>
<keyword evidence="1" id="KW-0479">Metal-binding</keyword>
<evidence type="ECO:0000313" key="5">
    <source>
        <dbReference type="Proteomes" id="UP000271162"/>
    </source>
</evidence>
<dbReference type="GO" id="GO:0003676">
    <property type="term" value="F:nucleic acid binding"/>
    <property type="evidence" value="ECO:0007669"/>
    <property type="project" value="InterPro"/>
</dbReference>